<sequence length="256" mass="28798">MVPLLPPEIMDHIISFVRSPGALFNCASVCHSWLSASRHNLLRAVTLYVGTKKCELFQQIFHDHTTRSWLRSTSYLELSGFLGTRPAMRFGLCAFVPRFAGQLPNLSVLVLSFLTWESQRLLYTALSTFSSVRKLCLSQVGFHTFSAFCRVLVALPALEHLESNVVVCGDETDSPIGGYTSRLQLRHLAIGHGAYISRPLRDFLLMSPTKSSLCAIRELSVFSALTDDFYQSFSAVLTSLEVYWDSEHLIPIIYFH</sequence>
<dbReference type="AlphaFoldDB" id="A0A4Q9M746"/>
<evidence type="ECO:0000313" key="2">
    <source>
        <dbReference type="EMBL" id="TBU21461.1"/>
    </source>
</evidence>
<organism evidence="2">
    <name type="scientific">Dichomitus squalens</name>
    <dbReference type="NCBI Taxonomy" id="114155"/>
    <lineage>
        <taxon>Eukaryota</taxon>
        <taxon>Fungi</taxon>
        <taxon>Dikarya</taxon>
        <taxon>Basidiomycota</taxon>
        <taxon>Agaricomycotina</taxon>
        <taxon>Agaricomycetes</taxon>
        <taxon>Polyporales</taxon>
        <taxon>Polyporaceae</taxon>
        <taxon>Dichomitus</taxon>
    </lineage>
</organism>
<reference evidence="2" key="1">
    <citation type="submission" date="2019-01" db="EMBL/GenBank/DDBJ databases">
        <title>Draft genome sequences of three monokaryotic isolates of the white-rot basidiomycete fungus Dichomitus squalens.</title>
        <authorList>
            <consortium name="DOE Joint Genome Institute"/>
            <person name="Lopez S.C."/>
            <person name="Andreopoulos B."/>
            <person name="Pangilinan J."/>
            <person name="Lipzen A."/>
            <person name="Riley R."/>
            <person name="Ahrendt S."/>
            <person name="Ng V."/>
            <person name="Barry K."/>
            <person name="Daum C."/>
            <person name="Grigoriev I.V."/>
            <person name="Hilden K.S."/>
            <person name="Makela M.R."/>
            <person name="de Vries R.P."/>
        </authorList>
    </citation>
    <scope>NUCLEOTIDE SEQUENCE [LARGE SCALE GENOMIC DNA]</scope>
    <source>
        <strain evidence="2">OM18370.1</strain>
    </source>
</reference>
<dbReference type="Pfam" id="PF12937">
    <property type="entry name" value="F-box-like"/>
    <property type="match status" value="1"/>
</dbReference>
<dbReference type="Proteomes" id="UP000292957">
    <property type="component" value="Unassembled WGS sequence"/>
</dbReference>
<evidence type="ECO:0000259" key="1">
    <source>
        <dbReference type="Pfam" id="PF12937"/>
    </source>
</evidence>
<feature type="domain" description="F-box" evidence="1">
    <location>
        <begin position="4"/>
        <end position="42"/>
    </location>
</feature>
<name>A0A4Q9M746_9APHY</name>
<dbReference type="SUPFAM" id="SSF81383">
    <property type="entry name" value="F-box domain"/>
    <property type="match status" value="1"/>
</dbReference>
<dbReference type="InterPro" id="IPR036047">
    <property type="entry name" value="F-box-like_dom_sf"/>
</dbReference>
<gene>
    <name evidence="2" type="ORF">BD311DRAFT_236355</name>
</gene>
<dbReference type="SUPFAM" id="SSF52047">
    <property type="entry name" value="RNI-like"/>
    <property type="match status" value="1"/>
</dbReference>
<dbReference type="Gene3D" id="1.20.1280.50">
    <property type="match status" value="1"/>
</dbReference>
<dbReference type="InterPro" id="IPR032675">
    <property type="entry name" value="LRR_dom_sf"/>
</dbReference>
<dbReference type="Gene3D" id="3.80.10.10">
    <property type="entry name" value="Ribonuclease Inhibitor"/>
    <property type="match status" value="1"/>
</dbReference>
<accession>A0A4Q9M746</accession>
<dbReference type="EMBL" id="ML143605">
    <property type="protein sequence ID" value="TBU21461.1"/>
    <property type="molecule type" value="Genomic_DNA"/>
</dbReference>
<dbReference type="OrthoDB" id="2750645at2759"/>
<proteinExistence type="predicted"/>
<dbReference type="InterPro" id="IPR001810">
    <property type="entry name" value="F-box_dom"/>
</dbReference>
<protein>
    <recommendedName>
        <fullName evidence="1">F-box domain-containing protein</fullName>
    </recommendedName>
</protein>